<reference evidence="5" key="2">
    <citation type="submission" date="2020-09" db="EMBL/GenBank/DDBJ databases">
        <authorList>
            <person name="Sun Q."/>
            <person name="Zhou Y."/>
        </authorList>
    </citation>
    <scope>NUCLEOTIDE SEQUENCE</scope>
    <source>
        <strain evidence="5">CGMCC 1.10998</strain>
    </source>
</reference>
<feature type="signal peptide" evidence="3">
    <location>
        <begin position="1"/>
        <end position="28"/>
    </location>
</feature>
<dbReference type="GO" id="GO:0046688">
    <property type="term" value="P:response to copper ion"/>
    <property type="evidence" value="ECO:0007669"/>
    <property type="project" value="InterPro"/>
</dbReference>
<dbReference type="InterPro" id="IPR007348">
    <property type="entry name" value="CopC_dom"/>
</dbReference>
<protein>
    <submittedName>
        <fullName evidence="5">Copper-resistance exported protein</fullName>
    </submittedName>
</protein>
<sequence length="121" mass="12693">MNTMKFFVARALAGLGFYLCIAAAWAHAHPVSLSPAADAAVSAPAEIRIVYDKALEPESNIVVSNERNEVVATGRAVLVAPDNLAMSLALPALPVGGYTVQWSAGSHDGHTAKGSYKFIVK</sequence>
<organism evidence="5 6">
    <name type="scientific">Undibacterium terreum</name>
    <dbReference type="NCBI Taxonomy" id="1224302"/>
    <lineage>
        <taxon>Bacteria</taxon>
        <taxon>Pseudomonadati</taxon>
        <taxon>Pseudomonadota</taxon>
        <taxon>Betaproteobacteria</taxon>
        <taxon>Burkholderiales</taxon>
        <taxon>Oxalobacteraceae</taxon>
        <taxon>Undibacterium</taxon>
    </lineage>
</organism>
<evidence type="ECO:0000256" key="2">
    <source>
        <dbReference type="ARBA" id="ARBA00023008"/>
    </source>
</evidence>
<feature type="chain" id="PRO_5037265517" evidence="3">
    <location>
        <begin position="29"/>
        <end position="121"/>
    </location>
</feature>
<evidence type="ECO:0000313" key="5">
    <source>
        <dbReference type="EMBL" id="GGC57327.1"/>
    </source>
</evidence>
<name>A0A916X9H9_9BURK</name>
<dbReference type="EMBL" id="BMED01000001">
    <property type="protein sequence ID" value="GGC57327.1"/>
    <property type="molecule type" value="Genomic_DNA"/>
</dbReference>
<keyword evidence="2" id="KW-0186">Copper</keyword>
<accession>A0A916X9H9</accession>
<dbReference type="Pfam" id="PF04234">
    <property type="entry name" value="CopC"/>
    <property type="match status" value="1"/>
</dbReference>
<dbReference type="Proteomes" id="UP000637423">
    <property type="component" value="Unassembled WGS sequence"/>
</dbReference>
<evidence type="ECO:0000256" key="1">
    <source>
        <dbReference type="ARBA" id="ARBA00022729"/>
    </source>
</evidence>
<feature type="domain" description="CopC" evidence="4">
    <location>
        <begin position="27"/>
        <end position="120"/>
    </location>
</feature>
<keyword evidence="6" id="KW-1185">Reference proteome</keyword>
<dbReference type="SUPFAM" id="SSF81296">
    <property type="entry name" value="E set domains"/>
    <property type="match status" value="1"/>
</dbReference>
<reference evidence="5" key="1">
    <citation type="journal article" date="2014" name="Int. J. Syst. Evol. Microbiol.">
        <title>Complete genome sequence of Corynebacterium casei LMG S-19264T (=DSM 44701T), isolated from a smear-ripened cheese.</title>
        <authorList>
            <consortium name="US DOE Joint Genome Institute (JGI-PGF)"/>
            <person name="Walter F."/>
            <person name="Albersmeier A."/>
            <person name="Kalinowski J."/>
            <person name="Ruckert C."/>
        </authorList>
    </citation>
    <scope>NUCLEOTIDE SEQUENCE</scope>
    <source>
        <strain evidence="5">CGMCC 1.10998</strain>
    </source>
</reference>
<evidence type="ECO:0000256" key="3">
    <source>
        <dbReference type="SAM" id="SignalP"/>
    </source>
</evidence>
<comment type="caution">
    <text evidence="5">The sequence shown here is derived from an EMBL/GenBank/DDBJ whole genome shotgun (WGS) entry which is preliminary data.</text>
</comment>
<keyword evidence="1 3" id="KW-0732">Signal</keyword>
<dbReference type="Gene3D" id="2.60.40.1220">
    <property type="match status" value="1"/>
</dbReference>
<evidence type="ECO:0000313" key="6">
    <source>
        <dbReference type="Proteomes" id="UP000637423"/>
    </source>
</evidence>
<dbReference type="RefSeq" id="WP_188563980.1">
    <property type="nucleotide sequence ID" value="NZ_BMED01000001.1"/>
</dbReference>
<evidence type="ECO:0000259" key="4">
    <source>
        <dbReference type="Pfam" id="PF04234"/>
    </source>
</evidence>
<dbReference type="InterPro" id="IPR014756">
    <property type="entry name" value="Ig_E-set"/>
</dbReference>
<dbReference type="InterPro" id="IPR014755">
    <property type="entry name" value="Cu-Rt/internalin_Ig-like"/>
</dbReference>
<dbReference type="AlphaFoldDB" id="A0A916X9H9"/>
<dbReference type="GO" id="GO:0005507">
    <property type="term" value="F:copper ion binding"/>
    <property type="evidence" value="ECO:0007669"/>
    <property type="project" value="InterPro"/>
</dbReference>
<proteinExistence type="predicted"/>
<dbReference type="GO" id="GO:0042597">
    <property type="term" value="C:periplasmic space"/>
    <property type="evidence" value="ECO:0007669"/>
    <property type="project" value="InterPro"/>
</dbReference>
<gene>
    <name evidence="5" type="ORF">GCM10011396_00230</name>
</gene>